<evidence type="ECO:0000256" key="1">
    <source>
        <dbReference type="SAM" id="MobiDB-lite"/>
    </source>
</evidence>
<dbReference type="AlphaFoldDB" id="A0AA38HCC2"/>
<protein>
    <recommendedName>
        <fullName evidence="2">F-box domain-containing protein</fullName>
    </recommendedName>
</protein>
<dbReference type="Gene3D" id="1.20.1280.50">
    <property type="match status" value="1"/>
</dbReference>
<feature type="region of interest" description="Disordered" evidence="1">
    <location>
        <begin position="695"/>
        <end position="745"/>
    </location>
</feature>
<feature type="compositionally biased region" description="Gly residues" evidence="1">
    <location>
        <begin position="706"/>
        <end position="716"/>
    </location>
</feature>
<feature type="region of interest" description="Disordered" evidence="1">
    <location>
        <begin position="198"/>
        <end position="228"/>
    </location>
</feature>
<evidence type="ECO:0000259" key="2">
    <source>
        <dbReference type="PROSITE" id="PS50181"/>
    </source>
</evidence>
<reference evidence="3" key="1">
    <citation type="journal article" date="2022" name="G3 (Bethesda)">
        <title>High quality genome of the basidiomycete yeast Dioszegia hungarica PDD-24b-2 isolated from cloud water.</title>
        <authorList>
            <person name="Jarrige D."/>
            <person name="Haridas S."/>
            <person name="Bleykasten-Grosshans C."/>
            <person name="Joly M."/>
            <person name="Nadalig T."/>
            <person name="Sancelme M."/>
            <person name="Vuilleumier S."/>
            <person name="Grigoriev I.V."/>
            <person name="Amato P."/>
            <person name="Bringel F."/>
        </authorList>
    </citation>
    <scope>NUCLEOTIDE SEQUENCE</scope>
    <source>
        <strain evidence="3">PDD-24b-2</strain>
    </source>
</reference>
<dbReference type="SMART" id="SM00256">
    <property type="entry name" value="FBOX"/>
    <property type="match status" value="1"/>
</dbReference>
<feature type="domain" description="F-box" evidence="2">
    <location>
        <begin position="79"/>
        <end position="125"/>
    </location>
</feature>
<accession>A0AA38HCC2</accession>
<dbReference type="InterPro" id="IPR001680">
    <property type="entry name" value="WD40_rpt"/>
</dbReference>
<dbReference type="SUPFAM" id="SSF50978">
    <property type="entry name" value="WD40 repeat-like"/>
    <property type="match status" value="1"/>
</dbReference>
<sequence length="847" mass="91157">MPLSPTLSPHITKTSPYLTAQETIDQLQDDFLDLDISLPSSRGNERAGKRSPRLSAVGGGGGKKLGKKKVRSREIAEGECHLLKLPVDLLQELLARLPPRSLSILSQTCKALRGDLEDESIWRRSYVHRFLGSANPGEVQVLVQPSGDEGRGWRKESLAREMMLDRWTASKANSCMHHPPVGLIHALSLSYPPHVPSTSKLVVGKNQTPTKSSPAPTPSDDSPGTPKLTHRQKYEALLAATTRPAPYVLSAGLAAGGVVRSDPLNGKVTKGYWGPGRDANFHLRPHLDQLSPPTAVHLPARRQTAVLWGLLTGTVVHTTMGMKSHASQGGRASSTNVFSAVDDAHEGEIRCVWAEEGEDAHWVTSGEDGRVKFWRVTAAQPRTGPGKKAVSGETAGSMECVFTSRPPIGPLENRSDATKLRTTQRPDPVVLARCHAATGTVCGVTEDGDLRVWFGVEEAMTEVRVDVGSSEDGPVKRLELDMLDQRNAALLVHHHLSDVVSRWDVCIDGTVKRTDFASGAAITALHVALHPSAPIATPSPPNTVGTDDIPLLSPTATPPPIDLNKHQFGRYVITGDENGIVSIFGWDTVGDLETIRPIRSWEAANHKITAIDASSSLVAIGSCAGYINIYDPLSPDPTPLRSFHANHLSVADRAIAGSTQFEALYYTPNQIILEHDLVVASIGRKVFYWRAGSGKKREAGSKGRGRGGGTTGGGGRAVDMRSAHQDAEEDHLALRHDVTPTPNRLQTRQNNMLENMGLEDPDDAVQYAMMLSMEEANASGSGIGSGSARGVGYGAGGGPMDDEDEEGGVESDGEAEALEAVRKLEEAERKEREEVLEVVRRAEMRGE</sequence>
<feature type="compositionally biased region" description="Basic and acidic residues" evidence="1">
    <location>
        <begin position="718"/>
        <end position="738"/>
    </location>
</feature>
<feature type="compositionally biased region" description="Low complexity" evidence="1">
    <location>
        <begin position="208"/>
        <end position="227"/>
    </location>
</feature>
<evidence type="ECO:0000313" key="4">
    <source>
        <dbReference type="Proteomes" id="UP001164286"/>
    </source>
</evidence>
<dbReference type="Pfam" id="PF12937">
    <property type="entry name" value="F-box-like"/>
    <property type="match status" value="1"/>
</dbReference>
<gene>
    <name evidence="3" type="ORF">MKK02DRAFT_43612</name>
</gene>
<comment type="caution">
    <text evidence="3">The sequence shown here is derived from an EMBL/GenBank/DDBJ whole genome shotgun (WGS) entry which is preliminary data.</text>
</comment>
<feature type="region of interest" description="Disordered" evidence="1">
    <location>
        <begin position="42"/>
        <end position="70"/>
    </location>
</feature>
<feature type="compositionally biased region" description="Gly residues" evidence="1">
    <location>
        <begin position="789"/>
        <end position="799"/>
    </location>
</feature>
<name>A0AA38HCC2_9TREE</name>
<feature type="compositionally biased region" description="Acidic residues" evidence="1">
    <location>
        <begin position="800"/>
        <end position="816"/>
    </location>
</feature>
<dbReference type="RefSeq" id="XP_052947463.1">
    <property type="nucleotide sequence ID" value="XM_053092523.1"/>
</dbReference>
<dbReference type="GeneID" id="77731728"/>
<dbReference type="InterPro" id="IPR015943">
    <property type="entry name" value="WD40/YVTN_repeat-like_dom_sf"/>
</dbReference>
<feature type="region of interest" description="Disordered" evidence="1">
    <location>
        <begin position="789"/>
        <end position="816"/>
    </location>
</feature>
<dbReference type="InterPro" id="IPR001810">
    <property type="entry name" value="F-box_dom"/>
</dbReference>
<dbReference type="InterPro" id="IPR036047">
    <property type="entry name" value="F-box-like_dom_sf"/>
</dbReference>
<dbReference type="PROSITE" id="PS50181">
    <property type="entry name" value="FBOX"/>
    <property type="match status" value="1"/>
</dbReference>
<dbReference type="Gene3D" id="2.130.10.10">
    <property type="entry name" value="YVTN repeat-like/Quinoprotein amine dehydrogenase"/>
    <property type="match status" value="2"/>
</dbReference>
<dbReference type="SUPFAM" id="SSF81383">
    <property type="entry name" value="F-box domain"/>
    <property type="match status" value="1"/>
</dbReference>
<organism evidence="3 4">
    <name type="scientific">Dioszegia hungarica</name>
    <dbReference type="NCBI Taxonomy" id="4972"/>
    <lineage>
        <taxon>Eukaryota</taxon>
        <taxon>Fungi</taxon>
        <taxon>Dikarya</taxon>
        <taxon>Basidiomycota</taxon>
        <taxon>Agaricomycotina</taxon>
        <taxon>Tremellomycetes</taxon>
        <taxon>Tremellales</taxon>
        <taxon>Bulleribasidiaceae</taxon>
        <taxon>Dioszegia</taxon>
    </lineage>
</organism>
<dbReference type="EMBL" id="JAKWFO010000004">
    <property type="protein sequence ID" value="KAI9637686.1"/>
    <property type="molecule type" value="Genomic_DNA"/>
</dbReference>
<proteinExistence type="predicted"/>
<keyword evidence="4" id="KW-1185">Reference proteome</keyword>
<dbReference type="Proteomes" id="UP001164286">
    <property type="component" value="Unassembled WGS sequence"/>
</dbReference>
<dbReference type="InterPro" id="IPR036322">
    <property type="entry name" value="WD40_repeat_dom_sf"/>
</dbReference>
<evidence type="ECO:0000313" key="3">
    <source>
        <dbReference type="EMBL" id="KAI9637686.1"/>
    </source>
</evidence>
<dbReference type="SMART" id="SM00320">
    <property type="entry name" value="WD40"/>
    <property type="match status" value="2"/>
</dbReference>